<proteinExistence type="predicted"/>
<evidence type="ECO:0008006" key="4">
    <source>
        <dbReference type="Google" id="ProtNLM"/>
    </source>
</evidence>
<dbReference type="AlphaFoldDB" id="F0SIP5"/>
<keyword evidence="1" id="KW-0732">Signal</keyword>
<reference evidence="3" key="1">
    <citation type="submission" date="2011-02" db="EMBL/GenBank/DDBJ databases">
        <title>The complete genome of Planctomyces brasiliensis DSM 5305.</title>
        <authorList>
            <person name="Lucas S."/>
            <person name="Copeland A."/>
            <person name="Lapidus A."/>
            <person name="Bruce D."/>
            <person name="Goodwin L."/>
            <person name="Pitluck S."/>
            <person name="Kyrpides N."/>
            <person name="Mavromatis K."/>
            <person name="Pagani I."/>
            <person name="Ivanova N."/>
            <person name="Ovchinnikova G."/>
            <person name="Lu M."/>
            <person name="Detter J.C."/>
            <person name="Han C."/>
            <person name="Land M."/>
            <person name="Hauser L."/>
            <person name="Markowitz V."/>
            <person name="Cheng J.-F."/>
            <person name="Hugenholtz P."/>
            <person name="Woyke T."/>
            <person name="Wu D."/>
            <person name="Tindall B."/>
            <person name="Pomrenke H.G."/>
            <person name="Brambilla E."/>
            <person name="Klenk H.-P."/>
            <person name="Eisen J.A."/>
        </authorList>
    </citation>
    <scope>NUCLEOTIDE SEQUENCE [LARGE SCALE GENOMIC DNA]</scope>
    <source>
        <strain evidence="3">ATCC 49424 / DSM 5305 / JCM 21570 / NBRC 103401 / IFAM 1448</strain>
    </source>
</reference>
<dbReference type="eggNOG" id="COG2608">
    <property type="taxonomic scope" value="Bacteria"/>
</dbReference>
<dbReference type="OrthoDB" id="279025at2"/>
<evidence type="ECO:0000256" key="1">
    <source>
        <dbReference type="SAM" id="SignalP"/>
    </source>
</evidence>
<dbReference type="InterPro" id="IPR036163">
    <property type="entry name" value="HMA_dom_sf"/>
</dbReference>
<dbReference type="Proteomes" id="UP000006860">
    <property type="component" value="Chromosome"/>
</dbReference>
<dbReference type="SUPFAM" id="SSF55008">
    <property type="entry name" value="HMA, heavy metal-associated domain"/>
    <property type="match status" value="1"/>
</dbReference>
<keyword evidence="3" id="KW-1185">Reference proteome</keyword>
<accession>F0SIP5</accession>
<sequence length="109" mass="12092">MLRSLLALSVCLTAASFFATELPAEETVKPTVVHVGEMCGGCANKVHKRFDDDEHVLRVECDIDENTVTFYPASQPYTARYLWVELDEIGKTPTKLIGPDGTFTSEPKK</sequence>
<evidence type="ECO:0000313" key="2">
    <source>
        <dbReference type="EMBL" id="ADY60719.1"/>
    </source>
</evidence>
<dbReference type="KEGG" id="pbs:Plabr_3122"/>
<evidence type="ECO:0000313" key="3">
    <source>
        <dbReference type="Proteomes" id="UP000006860"/>
    </source>
</evidence>
<dbReference type="RefSeq" id="WP_013629440.1">
    <property type="nucleotide sequence ID" value="NC_015174.1"/>
</dbReference>
<feature type="signal peptide" evidence="1">
    <location>
        <begin position="1"/>
        <end position="19"/>
    </location>
</feature>
<feature type="chain" id="PRO_5003257001" description="HMA domain-containing protein" evidence="1">
    <location>
        <begin position="20"/>
        <end position="109"/>
    </location>
</feature>
<dbReference type="EMBL" id="CP002546">
    <property type="protein sequence ID" value="ADY60719.1"/>
    <property type="molecule type" value="Genomic_DNA"/>
</dbReference>
<protein>
    <recommendedName>
        <fullName evidence="4">HMA domain-containing protein</fullName>
    </recommendedName>
</protein>
<dbReference type="GO" id="GO:0046872">
    <property type="term" value="F:metal ion binding"/>
    <property type="evidence" value="ECO:0007669"/>
    <property type="project" value="InterPro"/>
</dbReference>
<dbReference type="STRING" id="756272.Plabr_3122"/>
<organism evidence="2 3">
    <name type="scientific">Rubinisphaera brasiliensis (strain ATCC 49424 / DSM 5305 / JCM 21570 / IAM 15109 / NBRC 103401 / IFAM 1448)</name>
    <name type="common">Planctomyces brasiliensis</name>
    <dbReference type="NCBI Taxonomy" id="756272"/>
    <lineage>
        <taxon>Bacteria</taxon>
        <taxon>Pseudomonadati</taxon>
        <taxon>Planctomycetota</taxon>
        <taxon>Planctomycetia</taxon>
        <taxon>Planctomycetales</taxon>
        <taxon>Planctomycetaceae</taxon>
        <taxon>Rubinisphaera</taxon>
    </lineage>
</organism>
<dbReference type="HOGENOM" id="CLU_2181992_0_0_0"/>
<name>F0SIP5_RUBBR</name>
<gene>
    <name evidence="2" type="ordered locus">Plabr_3122</name>
</gene>